<feature type="transmembrane region" description="Helical" evidence="1">
    <location>
        <begin position="37"/>
        <end position="56"/>
    </location>
</feature>
<gene>
    <name evidence="2" type="ORF">JK_41</name>
</gene>
<dbReference type="RefSeq" id="YP_277481.1">
    <property type="nucleotide sequence ID" value="NC_007291.1"/>
</dbReference>
<dbReference type="GeneID" id="3562338"/>
<keyword evidence="1" id="KW-0812">Transmembrane</keyword>
<dbReference type="KEGG" id="vg:3562338"/>
<keyword evidence="3" id="KW-1185">Reference proteome</keyword>
<protein>
    <submittedName>
        <fullName evidence="2">JK_41P</fullName>
    </submittedName>
</protein>
<keyword evidence="1" id="KW-1133">Transmembrane helix</keyword>
<evidence type="ECO:0000256" key="1">
    <source>
        <dbReference type="SAM" id="Phobius"/>
    </source>
</evidence>
<name>Q45PX5_9CAUD</name>
<reference evidence="2 3" key="1">
    <citation type="submission" date="2005-07" db="EMBL/GenBank/DDBJ databases">
        <title>Bacteriophage JK06 is a highly specific type for pathogenic E. coli O157:H7.</title>
        <authorList>
            <person name="Kagan J."/>
            <person name="Kuhn J."/>
        </authorList>
    </citation>
    <scope>NUCLEOTIDE SEQUENCE [LARGE SCALE GENOMIC DNA]</scope>
</reference>
<dbReference type="Proteomes" id="UP000000969">
    <property type="component" value="Segment"/>
</dbReference>
<dbReference type="EMBL" id="DQ121662">
    <property type="protein sequence ID" value="AAZ29291.1"/>
    <property type="molecule type" value="Genomic_DNA"/>
</dbReference>
<organism evidence="2 3">
    <name type="scientific">Escherichia phage Jk06</name>
    <dbReference type="NCBI Taxonomy" id="2886922"/>
    <lineage>
        <taxon>Viruses</taxon>
        <taxon>Duplodnaviria</taxon>
        <taxon>Heunggongvirae</taxon>
        <taxon>Uroviricota</taxon>
        <taxon>Caudoviricetes</taxon>
        <taxon>Drexlerviridae</taxon>
        <taxon>Rogunavirinae</taxon>
        <taxon>Rogunavirus</taxon>
        <taxon>Rogunavirus Jk06</taxon>
    </lineage>
</organism>
<sequence>MHYAIELASVVRVNPYHGLFSSDVKFSVEIKCRLKQFSLIVIFIISSIYVTIPNLFRLKLTITYPQANEATNFNCFINRYAPHCLFLTPHVNCSLAVTTFRIVGCQ</sequence>
<keyword evidence="1" id="KW-0472">Membrane</keyword>
<evidence type="ECO:0000313" key="2">
    <source>
        <dbReference type="EMBL" id="AAZ29291.1"/>
    </source>
</evidence>
<evidence type="ECO:0000313" key="3">
    <source>
        <dbReference type="Proteomes" id="UP000000969"/>
    </source>
</evidence>
<proteinExistence type="predicted"/>
<accession>Q45PX5</accession>